<protein>
    <submittedName>
        <fullName evidence="8">Amino acid transporter</fullName>
    </submittedName>
</protein>
<dbReference type="InterPro" id="IPR050367">
    <property type="entry name" value="APC_superfamily"/>
</dbReference>
<dbReference type="GO" id="GO:0022857">
    <property type="term" value="F:transmembrane transporter activity"/>
    <property type="evidence" value="ECO:0007669"/>
    <property type="project" value="InterPro"/>
</dbReference>
<proteinExistence type="predicted"/>
<dbReference type="EMBL" id="BMNK01000001">
    <property type="protein sequence ID" value="GGP01503.1"/>
    <property type="molecule type" value="Genomic_DNA"/>
</dbReference>
<dbReference type="Proteomes" id="UP000660745">
    <property type="component" value="Unassembled WGS sequence"/>
</dbReference>
<evidence type="ECO:0000313" key="8">
    <source>
        <dbReference type="EMBL" id="GGP01503.1"/>
    </source>
</evidence>
<gene>
    <name evidence="8" type="ORF">GCM10012278_05000</name>
</gene>
<keyword evidence="3 7" id="KW-0812">Transmembrane</keyword>
<keyword evidence="9" id="KW-1185">Reference proteome</keyword>
<evidence type="ECO:0000313" key="9">
    <source>
        <dbReference type="Proteomes" id="UP000660745"/>
    </source>
</evidence>
<feature type="transmembrane region" description="Helical" evidence="7">
    <location>
        <begin position="434"/>
        <end position="456"/>
    </location>
</feature>
<feature type="transmembrane region" description="Helical" evidence="7">
    <location>
        <begin position="468"/>
        <end position="501"/>
    </location>
</feature>
<feature type="transmembrane region" description="Helical" evidence="7">
    <location>
        <begin position="84"/>
        <end position="110"/>
    </location>
</feature>
<feature type="transmembrane region" description="Helical" evidence="7">
    <location>
        <begin position="235"/>
        <end position="255"/>
    </location>
</feature>
<dbReference type="GO" id="GO:0005886">
    <property type="term" value="C:plasma membrane"/>
    <property type="evidence" value="ECO:0007669"/>
    <property type="project" value="UniProtKB-SubCell"/>
</dbReference>
<keyword evidence="2" id="KW-1003">Cell membrane</keyword>
<feature type="transmembrane region" description="Helical" evidence="7">
    <location>
        <begin position="275"/>
        <end position="298"/>
    </location>
</feature>
<evidence type="ECO:0000256" key="2">
    <source>
        <dbReference type="ARBA" id="ARBA00022475"/>
    </source>
</evidence>
<feature type="transmembrane region" description="Helical" evidence="7">
    <location>
        <begin position="318"/>
        <end position="342"/>
    </location>
</feature>
<evidence type="ECO:0000256" key="3">
    <source>
        <dbReference type="ARBA" id="ARBA00022692"/>
    </source>
</evidence>
<evidence type="ECO:0000256" key="7">
    <source>
        <dbReference type="SAM" id="Phobius"/>
    </source>
</evidence>
<sequence>MAEGLARRLGTADAVFVGLSAMIGAGIFAAFAPAAGAAGAWLPVSLALAAVVAYCNATSSARLAARYPESGGTYVYGRRRLGPFWGYLAGWGFTVGKTASCAAMALTFGAYVAPDLARPLAIAAVIALTALNLFGVQRSATAARVMVAFVLVILATVVGAAFLNQPPTGTGTSDQADRPLSSDPAGETLSSNARIIDKEQIIELSDLDDPSLGPIPDGMRELVEALTAGVADPGVWGVLQGAGLLFFAFAGYARIATMGEEVRDPGRTIPRAIQIALGITLLVYALVAAAALTQLGPWALAHSTAPLADVVDAAGAAWLRPVVGAGAAVAALGALLALLLGVSRTVLAMARERDLPPALAALSPIPPRTRNTSPSPDGPDDTSGDSPASGSPPVPGDSPAARRGGGAGVPRRAELVVGVAVVGLLVVADLRGAIGFSSFGVLVYYAIANAAALTLARDEGAPPKVVSGLGLVLCLGLAATLPAQSVIAGLAVFAVGAAVWAVRHRPWGGRADGLS</sequence>
<evidence type="ECO:0000256" key="4">
    <source>
        <dbReference type="ARBA" id="ARBA00022989"/>
    </source>
</evidence>
<dbReference type="PIRSF" id="PIRSF006060">
    <property type="entry name" value="AA_transporter"/>
    <property type="match status" value="1"/>
</dbReference>
<feature type="transmembrane region" description="Helical" evidence="7">
    <location>
        <begin position="116"/>
        <end position="135"/>
    </location>
</feature>
<organism evidence="8 9">
    <name type="scientific">Nonomuraea glycinis</name>
    <dbReference type="NCBI Taxonomy" id="2047744"/>
    <lineage>
        <taxon>Bacteria</taxon>
        <taxon>Bacillati</taxon>
        <taxon>Actinomycetota</taxon>
        <taxon>Actinomycetes</taxon>
        <taxon>Streptosporangiales</taxon>
        <taxon>Streptosporangiaceae</taxon>
        <taxon>Nonomuraea</taxon>
    </lineage>
</organism>
<dbReference type="PANTHER" id="PTHR42770:SF7">
    <property type="entry name" value="MEMBRANE PROTEIN"/>
    <property type="match status" value="1"/>
</dbReference>
<comment type="subcellular location">
    <subcellularLocation>
        <location evidence="1">Cell membrane</location>
        <topology evidence="1">Multi-pass membrane protein</topology>
    </subcellularLocation>
</comment>
<dbReference type="AlphaFoldDB" id="A0A918A2M5"/>
<comment type="caution">
    <text evidence="8">The sequence shown here is derived from an EMBL/GenBank/DDBJ whole genome shotgun (WGS) entry which is preliminary data.</text>
</comment>
<feature type="region of interest" description="Disordered" evidence="6">
    <location>
        <begin position="360"/>
        <end position="406"/>
    </location>
</feature>
<dbReference type="PANTHER" id="PTHR42770">
    <property type="entry name" value="AMINO ACID TRANSPORTER-RELATED"/>
    <property type="match status" value="1"/>
</dbReference>
<dbReference type="Pfam" id="PF13520">
    <property type="entry name" value="AA_permease_2"/>
    <property type="match status" value="1"/>
</dbReference>
<keyword evidence="4 7" id="KW-1133">Transmembrane helix</keyword>
<feature type="region of interest" description="Disordered" evidence="6">
    <location>
        <begin position="169"/>
        <end position="188"/>
    </location>
</feature>
<feature type="transmembrane region" description="Helical" evidence="7">
    <location>
        <begin position="142"/>
        <end position="163"/>
    </location>
</feature>
<name>A0A918A2M5_9ACTN</name>
<accession>A0A918A2M5</accession>
<dbReference type="InterPro" id="IPR002293">
    <property type="entry name" value="AA/rel_permease1"/>
</dbReference>
<evidence type="ECO:0000256" key="5">
    <source>
        <dbReference type="ARBA" id="ARBA00023136"/>
    </source>
</evidence>
<dbReference type="RefSeq" id="WP_189136790.1">
    <property type="nucleotide sequence ID" value="NZ_BMNK01000001.1"/>
</dbReference>
<evidence type="ECO:0000256" key="6">
    <source>
        <dbReference type="SAM" id="MobiDB-lite"/>
    </source>
</evidence>
<keyword evidence="5 7" id="KW-0472">Membrane</keyword>
<evidence type="ECO:0000256" key="1">
    <source>
        <dbReference type="ARBA" id="ARBA00004651"/>
    </source>
</evidence>
<feature type="transmembrane region" description="Helical" evidence="7">
    <location>
        <begin position="38"/>
        <end position="57"/>
    </location>
</feature>
<dbReference type="Gene3D" id="1.20.1740.10">
    <property type="entry name" value="Amino acid/polyamine transporter I"/>
    <property type="match status" value="1"/>
</dbReference>
<reference evidence="8" key="1">
    <citation type="journal article" date="2014" name="Int. J. Syst. Evol. Microbiol.">
        <title>Complete genome sequence of Corynebacterium casei LMG S-19264T (=DSM 44701T), isolated from a smear-ripened cheese.</title>
        <authorList>
            <consortium name="US DOE Joint Genome Institute (JGI-PGF)"/>
            <person name="Walter F."/>
            <person name="Albersmeier A."/>
            <person name="Kalinowski J."/>
            <person name="Ruckert C."/>
        </authorList>
    </citation>
    <scope>NUCLEOTIDE SEQUENCE</scope>
    <source>
        <strain evidence="8">CGMCC 4.7430</strain>
    </source>
</reference>
<feature type="transmembrane region" description="Helical" evidence="7">
    <location>
        <begin position="12"/>
        <end position="32"/>
    </location>
</feature>
<reference evidence="8" key="2">
    <citation type="submission" date="2020-09" db="EMBL/GenBank/DDBJ databases">
        <authorList>
            <person name="Sun Q."/>
            <person name="Zhou Y."/>
        </authorList>
    </citation>
    <scope>NUCLEOTIDE SEQUENCE</scope>
    <source>
        <strain evidence="8">CGMCC 4.7430</strain>
    </source>
</reference>